<protein>
    <recommendedName>
        <fullName evidence="3">LAGLIDADG homing endonuclease</fullName>
    </recommendedName>
</protein>
<accession>A0ABV4X3H7</accession>
<comment type="caution">
    <text evidence="1">The sequence shown here is derived from an EMBL/GenBank/DDBJ whole genome shotgun (WGS) entry which is preliminary data.</text>
</comment>
<evidence type="ECO:0008006" key="3">
    <source>
        <dbReference type="Google" id="ProtNLM"/>
    </source>
</evidence>
<reference evidence="1 2" key="1">
    <citation type="submission" date="2024-09" db="EMBL/GenBank/DDBJ databases">
        <title>Floridaenema gen nov. (Aerosakkonemataceae, Aerosakkonematales ord. nov., Cyanobacteria) from benthic tropical and subtropical fresh waters, with the description of four new species.</title>
        <authorList>
            <person name="Moretto J.A."/>
            <person name="Berthold D.E."/>
            <person name="Lefler F.W."/>
            <person name="Huang I.-S."/>
            <person name="Laughinghouse H. IV."/>
        </authorList>
    </citation>
    <scope>NUCLEOTIDE SEQUENCE [LARGE SCALE GENOMIC DNA]</scope>
    <source>
        <strain evidence="1 2">BLCC-F46</strain>
    </source>
</reference>
<sequence>MTVTKTPLTLREEVHQLAENAFHLNLISGYGDGEYSDEYQIVYQGKPRHLPLEKARSFLSKLIQKSR</sequence>
<keyword evidence="2" id="KW-1185">Reference proteome</keyword>
<gene>
    <name evidence="1" type="ORF">ACE1CC_10690</name>
</gene>
<proteinExistence type="predicted"/>
<organism evidence="1 2">
    <name type="scientific">Floridaenema aerugineum BLCC-F46</name>
    <dbReference type="NCBI Taxonomy" id="3153654"/>
    <lineage>
        <taxon>Bacteria</taxon>
        <taxon>Bacillati</taxon>
        <taxon>Cyanobacteriota</taxon>
        <taxon>Cyanophyceae</taxon>
        <taxon>Oscillatoriophycideae</taxon>
        <taxon>Aerosakkonematales</taxon>
        <taxon>Aerosakkonemataceae</taxon>
        <taxon>Floridanema</taxon>
        <taxon>Floridanema aerugineum</taxon>
    </lineage>
</organism>
<name>A0ABV4X3H7_9CYAN</name>
<evidence type="ECO:0000313" key="2">
    <source>
        <dbReference type="Proteomes" id="UP001576774"/>
    </source>
</evidence>
<dbReference type="RefSeq" id="WP_413270437.1">
    <property type="nucleotide sequence ID" value="NZ_JBHFNQ010000084.1"/>
</dbReference>
<dbReference type="EMBL" id="JBHFNQ010000084">
    <property type="protein sequence ID" value="MFB2877340.1"/>
    <property type="molecule type" value="Genomic_DNA"/>
</dbReference>
<dbReference type="Proteomes" id="UP001576774">
    <property type="component" value="Unassembled WGS sequence"/>
</dbReference>
<evidence type="ECO:0000313" key="1">
    <source>
        <dbReference type="EMBL" id="MFB2877340.1"/>
    </source>
</evidence>